<comment type="caution">
    <text evidence="3">The sequence shown here is derived from an EMBL/GenBank/DDBJ whole genome shotgun (WGS) entry which is preliminary data.</text>
</comment>
<dbReference type="Pfam" id="PF02321">
    <property type="entry name" value="OEP"/>
    <property type="match status" value="2"/>
</dbReference>
<proteinExistence type="inferred from homology"/>
<keyword evidence="2" id="KW-0732">Signal</keyword>
<keyword evidence="4" id="KW-1185">Reference proteome</keyword>
<evidence type="ECO:0000256" key="1">
    <source>
        <dbReference type="ARBA" id="ARBA00007613"/>
    </source>
</evidence>
<sequence length="421" mass="46096">MWFRLAAVAVLMAASCAQARAQSSPLLSLEDAMERVAQSHPRLRLFELRRQTLAAEQELAVQTPPWMLGAEVENALGSGSYRGFDGADLTLSLASVFERGGKLDARRALAQSRIDGLSVQREMQRLDVLAEVARRYLAVGVAQQQQRIAERDIAQRRRALQAARQRLQAGASPASVMLTAQAALARAELDRDRALQQQTAARQYLAALWGDQQADFRVGDAGMFELPSLATLPVLVDYLQQTPELARFASDQRIGEARLQLARSQRNADWQWMVGARSIEGGADVGLLASVSVPLASASRAQPGIRLAESELAQLQVEREASALSLYSTLVEAHGRYQLDQREVARLQQQVLPAWEEAAKAAERAYRAGAASSLEWAQLQSELIQAQRQQLAVASDAHAALIEIQRLTGQPMLAGPQEVRP</sequence>
<dbReference type="Gene3D" id="1.20.1600.10">
    <property type="entry name" value="Outer membrane efflux proteins (OEP)"/>
    <property type="match status" value="1"/>
</dbReference>
<comment type="similarity">
    <text evidence="1">Belongs to the outer membrane factor (OMF) (TC 1.B.17) family.</text>
</comment>
<reference evidence="3 4" key="1">
    <citation type="submission" date="2015-05" db="EMBL/GenBank/DDBJ databases">
        <title>Genome sequencing and analysis of members of genus Stenotrophomonas.</title>
        <authorList>
            <person name="Patil P.P."/>
            <person name="Midha S."/>
            <person name="Patil P.B."/>
        </authorList>
    </citation>
    <scope>NUCLEOTIDE SEQUENCE [LARGE SCALE GENOMIC DNA]</scope>
    <source>
        <strain evidence="3 4">DSM 21858</strain>
    </source>
</reference>
<feature type="signal peptide" evidence="2">
    <location>
        <begin position="1"/>
        <end position="19"/>
    </location>
</feature>
<accession>A0A0R0CEV0</accession>
<dbReference type="SUPFAM" id="SSF56954">
    <property type="entry name" value="Outer membrane efflux proteins (OEP)"/>
    <property type="match status" value="1"/>
</dbReference>
<evidence type="ECO:0000313" key="4">
    <source>
        <dbReference type="Proteomes" id="UP000052052"/>
    </source>
</evidence>
<dbReference type="Proteomes" id="UP000052052">
    <property type="component" value="Unassembled WGS sequence"/>
</dbReference>
<protein>
    <submittedName>
        <fullName evidence="3">Cation transporter</fullName>
    </submittedName>
</protein>
<dbReference type="RefSeq" id="WP_057659905.1">
    <property type="nucleotide sequence ID" value="NZ_LDJL01000015.1"/>
</dbReference>
<dbReference type="InterPro" id="IPR010131">
    <property type="entry name" value="MdtP/NodT-like"/>
</dbReference>
<dbReference type="STRING" id="344882.ABB29_13420"/>
<name>A0A0R0CEV0_9GAMM</name>
<evidence type="ECO:0000256" key="2">
    <source>
        <dbReference type="SAM" id="SignalP"/>
    </source>
</evidence>
<gene>
    <name evidence="3" type="ORF">ABB29_13420</name>
</gene>
<dbReference type="AlphaFoldDB" id="A0A0R0CEV0"/>
<dbReference type="PANTHER" id="PTHR30203:SF24">
    <property type="entry name" value="BLR4935 PROTEIN"/>
    <property type="match status" value="1"/>
</dbReference>
<evidence type="ECO:0000313" key="3">
    <source>
        <dbReference type="EMBL" id="KRG68317.1"/>
    </source>
</evidence>
<dbReference type="EMBL" id="LDJL01000015">
    <property type="protein sequence ID" value="KRG68317.1"/>
    <property type="molecule type" value="Genomic_DNA"/>
</dbReference>
<dbReference type="PROSITE" id="PS51257">
    <property type="entry name" value="PROKAR_LIPOPROTEIN"/>
    <property type="match status" value="1"/>
</dbReference>
<dbReference type="GO" id="GO:0015562">
    <property type="term" value="F:efflux transmembrane transporter activity"/>
    <property type="evidence" value="ECO:0007669"/>
    <property type="project" value="InterPro"/>
</dbReference>
<feature type="chain" id="PRO_5006393920" evidence="2">
    <location>
        <begin position="20"/>
        <end position="421"/>
    </location>
</feature>
<dbReference type="InterPro" id="IPR003423">
    <property type="entry name" value="OMP_efflux"/>
</dbReference>
<dbReference type="PATRIC" id="fig|344882.3.peg.1064"/>
<dbReference type="OrthoDB" id="9791261at2"/>
<organism evidence="3 4">
    <name type="scientific">Pseudoxanthomonas dokdonensis</name>
    <dbReference type="NCBI Taxonomy" id="344882"/>
    <lineage>
        <taxon>Bacteria</taxon>
        <taxon>Pseudomonadati</taxon>
        <taxon>Pseudomonadota</taxon>
        <taxon>Gammaproteobacteria</taxon>
        <taxon>Lysobacterales</taxon>
        <taxon>Lysobacteraceae</taxon>
        <taxon>Pseudoxanthomonas</taxon>
    </lineage>
</organism>
<dbReference type="PANTHER" id="PTHR30203">
    <property type="entry name" value="OUTER MEMBRANE CATION EFFLUX PROTEIN"/>
    <property type="match status" value="1"/>
</dbReference>